<evidence type="ECO:0000313" key="5">
    <source>
        <dbReference type="Proteomes" id="UP001165122"/>
    </source>
</evidence>
<name>A0A9W7FD84_9STRA</name>
<reference evidence="5" key="1">
    <citation type="journal article" date="2023" name="Commun. Biol.">
        <title>Genome analysis of Parmales, the sister group of diatoms, reveals the evolutionary specialization of diatoms from phago-mixotrophs to photoautotrophs.</title>
        <authorList>
            <person name="Ban H."/>
            <person name="Sato S."/>
            <person name="Yoshikawa S."/>
            <person name="Yamada K."/>
            <person name="Nakamura Y."/>
            <person name="Ichinomiya M."/>
            <person name="Sato N."/>
            <person name="Blanc-Mathieu R."/>
            <person name="Endo H."/>
            <person name="Kuwata A."/>
            <person name="Ogata H."/>
        </authorList>
    </citation>
    <scope>NUCLEOTIDE SEQUENCE [LARGE SCALE GENOMIC DNA]</scope>
    <source>
        <strain evidence="5">NIES 3700</strain>
    </source>
</reference>
<dbReference type="InterPro" id="IPR036291">
    <property type="entry name" value="NAD(P)-bd_dom_sf"/>
</dbReference>
<dbReference type="SUPFAM" id="SSF51735">
    <property type="entry name" value="NAD(P)-binding Rossmann-fold domains"/>
    <property type="match status" value="1"/>
</dbReference>
<dbReference type="OrthoDB" id="1933717at2759"/>
<dbReference type="Proteomes" id="UP001165122">
    <property type="component" value="Unassembled WGS sequence"/>
</dbReference>
<sequence length="267" mass="28578">MSTSGLRTILVTGANKGIGRAICSKILSEGPSDVSVLLCSRDLSRGKASAEGMDPSRVTVLELDVSSDSSVATAASTVKNMNCDLIGIVNNAGIGFGHTIEETLDVNFWGTKRVCDNFIPLLSENGRVCNIASASGPNFVAKLSPVDQGFWVGDTSWEELETRIKEVTPQTDYDNTAYGLSKACVNLYTQQLALKHPNIIINACTPGWINTDLTAGMGATNPPEKGTMAPMKLLFGEVGRGWYYGSDGLRSPLDKYRNPGDPEYMGD</sequence>
<accession>A0A9W7FD84</accession>
<dbReference type="InterPro" id="IPR002347">
    <property type="entry name" value="SDR_fam"/>
</dbReference>
<evidence type="ECO:0000256" key="1">
    <source>
        <dbReference type="ARBA" id="ARBA00006484"/>
    </source>
</evidence>
<evidence type="ECO:0000313" key="4">
    <source>
        <dbReference type="EMBL" id="GMI10102.1"/>
    </source>
</evidence>
<dbReference type="PRINTS" id="PR00081">
    <property type="entry name" value="GDHRDH"/>
</dbReference>
<gene>
    <name evidence="4" type="ORF">TrLO_g2351</name>
</gene>
<evidence type="ECO:0000256" key="2">
    <source>
        <dbReference type="ARBA" id="ARBA00022857"/>
    </source>
</evidence>
<evidence type="ECO:0008006" key="6">
    <source>
        <dbReference type="Google" id="ProtNLM"/>
    </source>
</evidence>
<dbReference type="PANTHER" id="PTHR43963:SF6">
    <property type="entry name" value="CHAIN DEHYDROGENASE FAMILY PROTEIN, PUTATIVE (AFU_ORTHOLOGUE AFUA_3G15350)-RELATED"/>
    <property type="match status" value="1"/>
</dbReference>
<keyword evidence="2" id="KW-0521">NADP</keyword>
<dbReference type="EMBL" id="BRXW01000145">
    <property type="protein sequence ID" value="GMI10102.1"/>
    <property type="molecule type" value="Genomic_DNA"/>
</dbReference>
<organism evidence="4 5">
    <name type="scientific">Triparma laevis f. longispina</name>
    <dbReference type="NCBI Taxonomy" id="1714387"/>
    <lineage>
        <taxon>Eukaryota</taxon>
        <taxon>Sar</taxon>
        <taxon>Stramenopiles</taxon>
        <taxon>Ochrophyta</taxon>
        <taxon>Bolidophyceae</taxon>
        <taxon>Parmales</taxon>
        <taxon>Triparmaceae</taxon>
        <taxon>Triparma</taxon>
    </lineage>
</organism>
<dbReference type="AlphaFoldDB" id="A0A9W7FD84"/>
<comment type="similarity">
    <text evidence="1">Belongs to the short-chain dehydrogenases/reductases (SDR) family.</text>
</comment>
<comment type="caution">
    <text evidence="4">The sequence shown here is derived from an EMBL/GenBank/DDBJ whole genome shotgun (WGS) entry which is preliminary data.</text>
</comment>
<keyword evidence="3" id="KW-0560">Oxidoreductase</keyword>
<dbReference type="PANTHER" id="PTHR43963">
    <property type="entry name" value="CARBONYL REDUCTASE 1-RELATED"/>
    <property type="match status" value="1"/>
</dbReference>
<dbReference type="GO" id="GO:0016491">
    <property type="term" value="F:oxidoreductase activity"/>
    <property type="evidence" value="ECO:0007669"/>
    <property type="project" value="UniProtKB-KW"/>
</dbReference>
<proteinExistence type="inferred from homology"/>
<protein>
    <recommendedName>
        <fullName evidence="6">NAD(P)-binding protein</fullName>
    </recommendedName>
</protein>
<dbReference type="Pfam" id="PF00106">
    <property type="entry name" value="adh_short"/>
    <property type="match status" value="1"/>
</dbReference>
<keyword evidence="5" id="KW-1185">Reference proteome</keyword>
<dbReference type="Gene3D" id="3.40.50.720">
    <property type="entry name" value="NAD(P)-binding Rossmann-like Domain"/>
    <property type="match status" value="1"/>
</dbReference>
<evidence type="ECO:0000256" key="3">
    <source>
        <dbReference type="ARBA" id="ARBA00023002"/>
    </source>
</evidence>